<dbReference type="AlphaFoldDB" id="A0A7Y9S1Q9"/>
<evidence type="ECO:0000256" key="6">
    <source>
        <dbReference type="SAM" id="Phobius"/>
    </source>
</evidence>
<dbReference type="InterPro" id="IPR000292">
    <property type="entry name" value="For/NO2_transpt"/>
</dbReference>
<dbReference type="GO" id="GO:0005886">
    <property type="term" value="C:plasma membrane"/>
    <property type="evidence" value="ECO:0007669"/>
    <property type="project" value="TreeGrafter"/>
</dbReference>
<sequence length="275" mass="28996">MSRPSGDEGDLAAPKGSREESEEEKAYDRLVEEGHERLSRPLLPLLATGLLGGIDVGVGVLSYLVVLAETDNHLLASLAFTIGFVALLMAKSELFTENFLVPVISVAAKVGTLAQLLRLWGVTLAANLAGGAVMAGVIVVALPSVHAMAVESGAHYADLGVSWRSFCLAVLAGAVITLMTRMQHSTENIGVRVVPTVLMAFVLVGAQLFHAVLDSILMFAGLFTGEADYDHLDLLGSLGWSTFGNLVGGLVLVTGIRLLRVPHRVAESREEGQTG</sequence>
<comment type="caution">
    <text evidence="7">The sequence shown here is derived from an EMBL/GenBank/DDBJ whole genome shotgun (WGS) entry which is preliminary data.</text>
</comment>
<dbReference type="RefSeq" id="WP_179503610.1">
    <property type="nucleotide sequence ID" value="NZ_JACCAA010000001.1"/>
</dbReference>
<protein>
    <submittedName>
        <fullName evidence="7">Formate/nitrite transporter FocA (FNT family)</fullName>
    </submittedName>
</protein>
<dbReference type="EMBL" id="JACCAA010000001">
    <property type="protein sequence ID" value="NYG60712.1"/>
    <property type="molecule type" value="Genomic_DNA"/>
</dbReference>
<keyword evidence="3 6" id="KW-1133">Transmembrane helix</keyword>
<evidence type="ECO:0000256" key="3">
    <source>
        <dbReference type="ARBA" id="ARBA00022989"/>
    </source>
</evidence>
<feature type="compositionally biased region" description="Basic and acidic residues" evidence="5">
    <location>
        <begin position="16"/>
        <end position="29"/>
    </location>
</feature>
<dbReference type="InterPro" id="IPR023271">
    <property type="entry name" value="Aquaporin-like"/>
</dbReference>
<feature type="region of interest" description="Disordered" evidence="5">
    <location>
        <begin position="1"/>
        <end position="29"/>
    </location>
</feature>
<dbReference type="Proteomes" id="UP000540656">
    <property type="component" value="Unassembled WGS sequence"/>
</dbReference>
<evidence type="ECO:0000313" key="8">
    <source>
        <dbReference type="Proteomes" id="UP000540656"/>
    </source>
</evidence>
<feature type="transmembrane region" description="Helical" evidence="6">
    <location>
        <begin position="193"/>
        <end position="220"/>
    </location>
</feature>
<organism evidence="7 8">
    <name type="scientific">Nocardioides daedukensis</name>
    <dbReference type="NCBI Taxonomy" id="634462"/>
    <lineage>
        <taxon>Bacteria</taxon>
        <taxon>Bacillati</taxon>
        <taxon>Actinomycetota</taxon>
        <taxon>Actinomycetes</taxon>
        <taxon>Propionibacteriales</taxon>
        <taxon>Nocardioidaceae</taxon>
        <taxon>Nocardioides</taxon>
    </lineage>
</organism>
<keyword evidence="2 6" id="KW-0812">Transmembrane</keyword>
<gene>
    <name evidence="7" type="ORF">BJ980_003635</name>
</gene>
<evidence type="ECO:0000256" key="5">
    <source>
        <dbReference type="SAM" id="MobiDB-lite"/>
    </source>
</evidence>
<keyword evidence="4 6" id="KW-0472">Membrane</keyword>
<dbReference type="PANTHER" id="PTHR30520:SF2">
    <property type="entry name" value="INNER MEMBRANE PROTEIN YFDC"/>
    <property type="match status" value="1"/>
</dbReference>
<accession>A0A7Y9S1Q9</accession>
<proteinExistence type="predicted"/>
<dbReference type="PANTHER" id="PTHR30520">
    <property type="entry name" value="FORMATE TRANSPORTER-RELATED"/>
    <property type="match status" value="1"/>
</dbReference>
<dbReference type="GO" id="GO:0015499">
    <property type="term" value="F:formate transmembrane transporter activity"/>
    <property type="evidence" value="ECO:0007669"/>
    <property type="project" value="TreeGrafter"/>
</dbReference>
<reference evidence="7 8" key="1">
    <citation type="submission" date="2020-07" db="EMBL/GenBank/DDBJ databases">
        <title>Sequencing the genomes of 1000 actinobacteria strains.</title>
        <authorList>
            <person name="Klenk H.-P."/>
        </authorList>
    </citation>
    <scope>NUCLEOTIDE SEQUENCE [LARGE SCALE GENOMIC DNA]</scope>
    <source>
        <strain evidence="7 8">DSM 23819</strain>
    </source>
</reference>
<dbReference type="Gene3D" id="1.20.1080.10">
    <property type="entry name" value="Glycerol uptake facilitator protein"/>
    <property type="match status" value="1"/>
</dbReference>
<evidence type="ECO:0000256" key="2">
    <source>
        <dbReference type="ARBA" id="ARBA00022692"/>
    </source>
</evidence>
<evidence type="ECO:0000313" key="7">
    <source>
        <dbReference type="EMBL" id="NYG60712.1"/>
    </source>
</evidence>
<feature type="transmembrane region" description="Helical" evidence="6">
    <location>
        <begin position="119"/>
        <end position="142"/>
    </location>
</feature>
<evidence type="ECO:0000256" key="1">
    <source>
        <dbReference type="ARBA" id="ARBA00004141"/>
    </source>
</evidence>
<name>A0A7Y9S1Q9_9ACTN</name>
<feature type="transmembrane region" description="Helical" evidence="6">
    <location>
        <begin position="162"/>
        <end position="181"/>
    </location>
</feature>
<dbReference type="Pfam" id="PF01226">
    <property type="entry name" value="Form_Nir_trans"/>
    <property type="match status" value="1"/>
</dbReference>
<feature type="transmembrane region" description="Helical" evidence="6">
    <location>
        <begin position="72"/>
        <end position="90"/>
    </location>
</feature>
<feature type="transmembrane region" description="Helical" evidence="6">
    <location>
        <begin position="42"/>
        <end position="66"/>
    </location>
</feature>
<feature type="transmembrane region" description="Helical" evidence="6">
    <location>
        <begin position="240"/>
        <end position="259"/>
    </location>
</feature>
<evidence type="ECO:0000256" key="4">
    <source>
        <dbReference type="ARBA" id="ARBA00023136"/>
    </source>
</evidence>
<comment type="subcellular location">
    <subcellularLocation>
        <location evidence="1">Membrane</location>
        <topology evidence="1">Multi-pass membrane protein</topology>
    </subcellularLocation>
</comment>
<keyword evidence="8" id="KW-1185">Reference proteome</keyword>